<keyword evidence="2" id="KW-1185">Reference proteome</keyword>
<dbReference type="GO" id="GO:1990904">
    <property type="term" value="C:ribonucleoprotein complex"/>
    <property type="evidence" value="ECO:0007669"/>
    <property type="project" value="UniProtKB-KW"/>
</dbReference>
<evidence type="ECO:0000313" key="2">
    <source>
        <dbReference type="Proteomes" id="UP000478052"/>
    </source>
</evidence>
<protein>
    <submittedName>
        <fullName evidence="1">Heterogeneous nuclear ribonucleoprotein L</fullName>
    </submittedName>
</protein>
<reference evidence="1 2" key="1">
    <citation type="submission" date="2019-08" db="EMBL/GenBank/DDBJ databases">
        <title>Whole genome of Aphis craccivora.</title>
        <authorList>
            <person name="Voronova N.V."/>
            <person name="Shulinski R.S."/>
            <person name="Bandarenka Y.V."/>
            <person name="Zhorov D.G."/>
            <person name="Warner D."/>
        </authorList>
    </citation>
    <scope>NUCLEOTIDE SEQUENCE [LARGE SCALE GENOMIC DNA]</scope>
    <source>
        <strain evidence="1">180601</strain>
        <tissue evidence="1">Whole Body</tissue>
    </source>
</reference>
<comment type="caution">
    <text evidence="1">The sequence shown here is derived from an EMBL/GenBank/DDBJ whole genome shotgun (WGS) entry which is preliminary data.</text>
</comment>
<feature type="non-terminal residue" evidence="1">
    <location>
        <position position="1"/>
    </location>
</feature>
<dbReference type="AlphaFoldDB" id="A0A6G0VKQ1"/>
<sequence>SRFPFLTKLCFSKWSEIKQKPSDLTTLRFSSVPRTPWLLHKSEHGVPTTEFPLSCTTIMNGGGDCMWTLWVISGTHKHFQQHQHQTPLAVQESVVEESAVSVTDAATDCDSTCPSDLTVRRNLIAANNSDSVIDIIDILRNRLCDIRNDRGDAASSAESQLGDA</sequence>
<keyword evidence="1" id="KW-0687">Ribonucleoprotein</keyword>
<accession>A0A6G0VKQ1</accession>
<dbReference type="Proteomes" id="UP000478052">
    <property type="component" value="Unassembled WGS sequence"/>
</dbReference>
<organism evidence="1 2">
    <name type="scientific">Aphis craccivora</name>
    <name type="common">Cowpea aphid</name>
    <dbReference type="NCBI Taxonomy" id="307492"/>
    <lineage>
        <taxon>Eukaryota</taxon>
        <taxon>Metazoa</taxon>
        <taxon>Ecdysozoa</taxon>
        <taxon>Arthropoda</taxon>
        <taxon>Hexapoda</taxon>
        <taxon>Insecta</taxon>
        <taxon>Pterygota</taxon>
        <taxon>Neoptera</taxon>
        <taxon>Paraneoptera</taxon>
        <taxon>Hemiptera</taxon>
        <taxon>Sternorrhyncha</taxon>
        <taxon>Aphidomorpha</taxon>
        <taxon>Aphidoidea</taxon>
        <taxon>Aphididae</taxon>
        <taxon>Aphidini</taxon>
        <taxon>Aphis</taxon>
        <taxon>Aphis</taxon>
    </lineage>
</organism>
<dbReference type="EMBL" id="VUJU01016233">
    <property type="protein sequence ID" value="KAF0690302.1"/>
    <property type="molecule type" value="Genomic_DNA"/>
</dbReference>
<name>A0A6G0VKQ1_APHCR</name>
<gene>
    <name evidence="1" type="ORF">FWK35_00039293</name>
</gene>
<feature type="non-terminal residue" evidence="1">
    <location>
        <position position="164"/>
    </location>
</feature>
<dbReference type="OrthoDB" id="6643357at2759"/>
<evidence type="ECO:0000313" key="1">
    <source>
        <dbReference type="EMBL" id="KAF0690302.1"/>
    </source>
</evidence>
<proteinExistence type="predicted"/>